<comment type="similarity">
    <text evidence="1">Belongs to the AHA1 family.</text>
</comment>
<dbReference type="CDD" id="cd07814">
    <property type="entry name" value="SRPBCC_CalC_Aha1-like"/>
    <property type="match status" value="1"/>
</dbReference>
<evidence type="ECO:0000313" key="4">
    <source>
        <dbReference type="Proteomes" id="UP001223501"/>
    </source>
</evidence>
<evidence type="ECO:0000256" key="1">
    <source>
        <dbReference type="ARBA" id="ARBA00006817"/>
    </source>
</evidence>
<gene>
    <name evidence="3" type="ORF">OBA43_01235</name>
</gene>
<dbReference type="EMBL" id="CP106831">
    <property type="protein sequence ID" value="WIH97587.1"/>
    <property type="molecule type" value="Genomic_DNA"/>
</dbReference>
<reference evidence="3 4" key="1">
    <citation type="submission" date="2022-09" db="EMBL/GenBank/DDBJ databases">
        <title>Whole genome sequencing analysis of tet(X)-positive Empedobacter falsenii YWS9-3.</title>
        <authorList>
            <person name="Chen C."/>
            <person name="Lv Y.-L."/>
        </authorList>
    </citation>
    <scope>NUCLEOTIDE SEQUENCE [LARGE SCALE GENOMIC DNA]</scope>
    <source>
        <strain evidence="3 4">YWS9-3_T</strain>
    </source>
</reference>
<dbReference type="Gene3D" id="3.30.530.20">
    <property type="match status" value="1"/>
</dbReference>
<dbReference type="Proteomes" id="UP001223501">
    <property type="component" value="Chromosome"/>
</dbReference>
<dbReference type="SUPFAM" id="SSF55961">
    <property type="entry name" value="Bet v1-like"/>
    <property type="match status" value="1"/>
</dbReference>
<dbReference type="RefSeq" id="WP_284583666.1">
    <property type="nucleotide sequence ID" value="NZ_CP106831.1"/>
</dbReference>
<proteinExistence type="inferred from homology"/>
<feature type="domain" description="Activator of Hsp90 ATPase homologue 1/2-like C-terminal" evidence="2">
    <location>
        <begin position="13"/>
        <end position="140"/>
    </location>
</feature>
<dbReference type="Pfam" id="PF08327">
    <property type="entry name" value="AHSA1"/>
    <property type="match status" value="1"/>
</dbReference>
<keyword evidence="4" id="KW-1185">Reference proteome</keyword>
<evidence type="ECO:0000313" key="3">
    <source>
        <dbReference type="EMBL" id="WIH97587.1"/>
    </source>
</evidence>
<accession>A0ABY8V8Z4</accession>
<sequence>MSAKPVVVVEIFDTSIDKVWDALTTKAAFDKWYFDIDEFVLEEGFEFEFYGGSYLHHCKIVDFAPQSKLVYTWKYPVYEGNSVVTFLLEVIENEFVPQTKLTLIHEGIESFPPEDKNFSRESFEAGWSEIIRISLKSYLEGNVDDDLKVE</sequence>
<evidence type="ECO:0000259" key="2">
    <source>
        <dbReference type="Pfam" id="PF08327"/>
    </source>
</evidence>
<protein>
    <submittedName>
        <fullName evidence="3">SRPBCC domain-containing protein</fullName>
    </submittedName>
</protein>
<dbReference type="InterPro" id="IPR023393">
    <property type="entry name" value="START-like_dom_sf"/>
</dbReference>
<organism evidence="3 4">
    <name type="scientific">Empedobacter falsenii</name>
    <dbReference type="NCBI Taxonomy" id="343874"/>
    <lineage>
        <taxon>Bacteria</taxon>
        <taxon>Pseudomonadati</taxon>
        <taxon>Bacteroidota</taxon>
        <taxon>Flavobacteriia</taxon>
        <taxon>Flavobacteriales</taxon>
        <taxon>Weeksellaceae</taxon>
        <taxon>Empedobacter</taxon>
    </lineage>
</organism>
<dbReference type="InterPro" id="IPR013538">
    <property type="entry name" value="ASHA1/2-like_C"/>
</dbReference>
<name>A0ABY8V8Z4_9FLAO</name>